<keyword evidence="3" id="KW-1185">Reference proteome</keyword>
<proteinExistence type="predicted"/>
<protein>
    <submittedName>
        <fullName evidence="2">Uncharacterized protein</fullName>
    </submittedName>
</protein>
<comment type="caution">
    <text evidence="2">The sequence shown here is derived from an EMBL/GenBank/DDBJ whole genome shotgun (WGS) entry which is preliminary data.</text>
</comment>
<dbReference type="RefSeq" id="WP_066749094.1">
    <property type="nucleotide sequence ID" value="NZ_LXEN01000062.1"/>
</dbReference>
<evidence type="ECO:0000256" key="1">
    <source>
        <dbReference type="SAM" id="Coils"/>
    </source>
</evidence>
<name>A0A198G4E5_9GAMM</name>
<accession>A0A198G4E5</accession>
<feature type="coiled-coil region" evidence="1">
    <location>
        <begin position="66"/>
        <end position="96"/>
    </location>
</feature>
<feature type="coiled-coil region" evidence="1">
    <location>
        <begin position="124"/>
        <end position="165"/>
    </location>
</feature>
<evidence type="ECO:0000313" key="3">
    <source>
        <dbReference type="Proteomes" id="UP000094023"/>
    </source>
</evidence>
<keyword evidence="1" id="KW-0175">Coiled coil</keyword>
<dbReference type="EMBL" id="LXEN01000062">
    <property type="protein sequence ID" value="OAT31619.1"/>
    <property type="molecule type" value="Genomic_DNA"/>
</dbReference>
<organism evidence="2 3">
    <name type="scientific">Proteus myxofaciens ATCC 19692</name>
    <dbReference type="NCBI Taxonomy" id="1354337"/>
    <lineage>
        <taxon>Bacteria</taxon>
        <taxon>Pseudomonadati</taxon>
        <taxon>Pseudomonadota</taxon>
        <taxon>Gammaproteobacteria</taxon>
        <taxon>Enterobacterales</taxon>
        <taxon>Morganellaceae</taxon>
        <taxon>Proteus</taxon>
    </lineage>
</organism>
<dbReference type="AlphaFoldDB" id="A0A198G4E5"/>
<sequence length="226" mass="27192">MKTSTIEYQYNIVDILSKYKNHLKPSKKLEFLRENIKNVLNCDQSYNVNKNNDESIRKEINILEKKERIKFKYKKLEKEKIELEELIKTKSSIEKSNLSIENIENSLIKSGMQFDIKTKKNMQLNFETNRLQSLKKNINEHRKVIKEIKEEIIQEEKNLNKIRVKPISNRATIEFIYNIEYKNNMNLNFDKKLIDKNSIERIIQIYKSSKSTNDIRFNSYTDFLKK</sequence>
<gene>
    <name evidence="2" type="ORF">M983_1369</name>
</gene>
<evidence type="ECO:0000313" key="2">
    <source>
        <dbReference type="EMBL" id="OAT31619.1"/>
    </source>
</evidence>
<dbReference type="Proteomes" id="UP000094023">
    <property type="component" value="Unassembled WGS sequence"/>
</dbReference>
<reference evidence="2 3" key="1">
    <citation type="submission" date="2016-04" db="EMBL/GenBank/DDBJ databases">
        <title>ATOL: Assembling a taxonomically balanced genome-scale reconstruction of the evolutionary history of the Enterobacteriaceae.</title>
        <authorList>
            <person name="Plunkett G.III."/>
            <person name="Neeno-Eckwall E.C."/>
            <person name="Glasner J.D."/>
            <person name="Perna N.T."/>
        </authorList>
    </citation>
    <scope>NUCLEOTIDE SEQUENCE [LARGE SCALE GENOMIC DNA]</scope>
    <source>
        <strain evidence="2 3">ATCC 19692</strain>
    </source>
</reference>